<dbReference type="AlphaFoldDB" id="A0A1L0CNC8"/>
<proteinExistence type="predicted"/>
<dbReference type="OrthoDB" id="3972969at2759"/>
<gene>
    <name evidence="1" type="ORF">HGUI_02589</name>
</gene>
<keyword evidence="2" id="KW-1185">Reference proteome</keyword>
<protein>
    <submittedName>
        <fullName evidence="1">Uncharacterized protein</fullName>
    </submittedName>
</protein>
<reference evidence="2" key="1">
    <citation type="submission" date="2016-11" db="EMBL/GenBank/DDBJ databases">
        <authorList>
            <person name="Guldener U."/>
        </authorList>
    </citation>
    <scope>NUCLEOTIDE SEQUENCE [LARGE SCALE GENOMIC DNA]</scope>
</reference>
<dbReference type="Proteomes" id="UP000183365">
    <property type="component" value="Unassembled WGS sequence"/>
</dbReference>
<evidence type="ECO:0000313" key="1">
    <source>
        <dbReference type="EMBL" id="SGZ40389.1"/>
    </source>
</evidence>
<organism evidence="1 2">
    <name type="scientific">Hanseniaspora guilliermondii</name>
    <dbReference type="NCBI Taxonomy" id="56406"/>
    <lineage>
        <taxon>Eukaryota</taxon>
        <taxon>Fungi</taxon>
        <taxon>Dikarya</taxon>
        <taxon>Ascomycota</taxon>
        <taxon>Saccharomycotina</taxon>
        <taxon>Saccharomycetes</taxon>
        <taxon>Saccharomycodales</taxon>
        <taxon>Saccharomycodaceae</taxon>
        <taxon>Hanseniaspora</taxon>
    </lineage>
</organism>
<dbReference type="EMBL" id="FQNF01000049">
    <property type="protein sequence ID" value="SGZ40389.1"/>
    <property type="molecule type" value="Genomic_DNA"/>
</dbReference>
<dbReference type="VEuPathDB" id="FungiDB:HGUI_02589"/>
<accession>A0A1L0CNC8</accession>
<evidence type="ECO:0000313" key="2">
    <source>
        <dbReference type="Proteomes" id="UP000183365"/>
    </source>
</evidence>
<sequence length="685" mass="80705">MSDTKFIEGFQSSLKDDYIKTLKTIPLLRNDLMKSLKKHINQVPSVSKKPYTNINKILFQLDTYDQLSSNFYQYNEILQQLITLFNVIIEADDVIDDRTTTRSSMYKLNNNSSGNLLAKTKKHTFSYSECNLMFKVFNSNLIKKYVTDEKDFDYYKDINTYLTIITRIAEIDTLNVIAYKCISMNAKILVLDDDCDSDLMDQVLLNKSILNKFIKSLIKKNQIDVALKIIFESRNEAHYLKDLVKHAVFEIEESEFNMNVFIFMKKCLQNNIYQDIIKNSTMENRLLNHIIWFNNNLIKVINFKKLNVLFEILIFINENEMYENNIVNVLLLLRNSLESYINVHSDLEKTSLFKLASFIVSEVSTIEREQNSNSNFHIDSDYIEPDYNLWSPLWEDEILKKLDTTDDNEFIQWARNNTNITTNVVQQAQDKFDHYIFKKFNKHISSKSHSIDVKTFNLNKDVRKRLIVHNMGILLSSNLFDIKYLINDKTKSITFILKYKLNDDTININMLDFECLDTSGLLHVMNVNTLKILRVQNWSKFKNEVSTLRFKVLMDSGKKYIFDAGFRLYLNKLFIATSDINKDEFEANWNIASNKLFQTIDVTYDKLVIHLGKLKKYYLQVLNNVNDCFYIKASLQTIELKTVDIFCTLILNNHLKWDVMVCNNTEDLRNNEIVNETFMELFLYI</sequence>
<name>A0A1L0CNC8_9ASCO</name>